<dbReference type="AlphaFoldDB" id="A0A2I0V918"/>
<reference evidence="1 2" key="2">
    <citation type="journal article" date="2017" name="Nature">
        <title>The Apostasia genome and the evolution of orchids.</title>
        <authorList>
            <person name="Zhang G.Q."/>
            <person name="Liu K.W."/>
            <person name="Li Z."/>
            <person name="Lohaus R."/>
            <person name="Hsiao Y.Y."/>
            <person name="Niu S.C."/>
            <person name="Wang J.Y."/>
            <person name="Lin Y.C."/>
            <person name="Xu Q."/>
            <person name="Chen L.J."/>
            <person name="Yoshida K."/>
            <person name="Fujiwara S."/>
            <person name="Wang Z.W."/>
            <person name="Zhang Y.Q."/>
            <person name="Mitsuda N."/>
            <person name="Wang M."/>
            <person name="Liu G.H."/>
            <person name="Pecoraro L."/>
            <person name="Huang H.X."/>
            <person name="Xiao X.J."/>
            <person name="Lin M."/>
            <person name="Wu X.Y."/>
            <person name="Wu W.L."/>
            <person name="Chen Y.Y."/>
            <person name="Chang S.B."/>
            <person name="Sakamoto S."/>
            <person name="Ohme-Takagi M."/>
            <person name="Yagi M."/>
            <person name="Zeng S.J."/>
            <person name="Shen C.Y."/>
            <person name="Yeh C.M."/>
            <person name="Luo Y.B."/>
            <person name="Tsai W.C."/>
            <person name="Van de Peer Y."/>
            <person name="Liu Z.J."/>
        </authorList>
    </citation>
    <scope>NUCLEOTIDE SEQUENCE [LARGE SCALE GENOMIC DNA]</scope>
    <source>
        <tissue evidence="1">The whole plant</tissue>
    </source>
</reference>
<proteinExistence type="predicted"/>
<protein>
    <submittedName>
        <fullName evidence="1">Uncharacterized protein</fullName>
    </submittedName>
</protein>
<name>A0A2I0V918_9ASPA</name>
<reference evidence="1 2" key="1">
    <citation type="journal article" date="2016" name="Sci. Rep.">
        <title>The Dendrobium catenatum Lindl. genome sequence provides insights into polysaccharide synthase, floral development and adaptive evolution.</title>
        <authorList>
            <person name="Zhang G.Q."/>
            <person name="Xu Q."/>
            <person name="Bian C."/>
            <person name="Tsai W.C."/>
            <person name="Yeh C.M."/>
            <person name="Liu K.W."/>
            <person name="Yoshida K."/>
            <person name="Zhang L.S."/>
            <person name="Chang S.B."/>
            <person name="Chen F."/>
            <person name="Shi Y."/>
            <person name="Su Y.Y."/>
            <person name="Zhang Y.Q."/>
            <person name="Chen L.J."/>
            <person name="Yin Y."/>
            <person name="Lin M."/>
            <person name="Huang H."/>
            <person name="Deng H."/>
            <person name="Wang Z.W."/>
            <person name="Zhu S.L."/>
            <person name="Zhao X."/>
            <person name="Deng C."/>
            <person name="Niu S.C."/>
            <person name="Huang J."/>
            <person name="Wang M."/>
            <person name="Liu G.H."/>
            <person name="Yang H.J."/>
            <person name="Xiao X.J."/>
            <person name="Hsiao Y.Y."/>
            <person name="Wu W.L."/>
            <person name="Chen Y.Y."/>
            <person name="Mitsuda N."/>
            <person name="Ohme-Takagi M."/>
            <person name="Luo Y.B."/>
            <person name="Van de Peer Y."/>
            <person name="Liu Z.J."/>
        </authorList>
    </citation>
    <scope>NUCLEOTIDE SEQUENCE [LARGE SCALE GENOMIC DNA]</scope>
    <source>
        <tissue evidence="1">The whole plant</tissue>
    </source>
</reference>
<keyword evidence="2" id="KW-1185">Reference proteome</keyword>
<gene>
    <name evidence="1" type="ORF">MA16_Dca026756</name>
</gene>
<evidence type="ECO:0000313" key="2">
    <source>
        <dbReference type="Proteomes" id="UP000233837"/>
    </source>
</evidence>
<dbReference type="EMBL" id="KZ505301">
    <property type="protein sequence ID" value="PKU59903.1"/>
    <property type="molecule type" value="Genomic_DNA"/>
</dbReference>
<dbReference type="Proteomes" id="UP000233837">
    <property type="component" value="Unassembled WGS sequence"/>
</dbReference>
<accession>A0A2I0V918</accession>
<sequence>MKIFKRIIADFSSRIGQSVNELKTVIQFEKLVKRKRRKAISNFGALKQSMSSTIMGLRWLLEDWWLQISTLS</sequence>
<organism evidence="1 2">
    <name type="scientific">Dendrobium catenatum</name>
    <dbReference type="NCBI Taxonomy" id="906689"/>
    <lineage>
        <taxon>Eukaryota</taxon>
        <taxon>Viridiplantae</taxon>
        <taxon>Streptophyta</taxon>
        <taxon>Embryophyta</taxon>
        <taxon>Tracheophyta</taxon>
        <taxon>Spermatophyta</taxon>
        <taxon>Magnoliopsida</taxon>
        <taxon>Liliopsida</taxon>
        <taxon>Asparagales</taxon>
        <taxon>Orchidaceae</taxon>
        <taxon>Epidendroideae</taxon>
        <taxon>Malaxideae</taxon>
        <taxon>Dendrobiinae</taxon>
        <taxon>Dendrobium</taxon>
    </lineage>
</organism>
<evidence type="ECO:0000313" key="1">
    <source>
        <dbReference type="EMBL" id="PKU59903.1"/>
    </source>
</evidence>